<name>A0ACC3SFB2_9PEZI</name>
<evidence type="ECO:0000313" key="1">
    <source>
        <dbReference type="EMBL" id="KAK8211372.1"/>
    </source>
</evidence>
<keyword evidence="1" id="KW-0808">Transferase</keyword>
<accession>A0ACC3SFB2</accession>
<dbReference type="EMBL" id="JAMKPW020000014">
    <property type="protein sequence ID" value="KAK8211372.1"/>
    <property type="molecule type" value="Genomic_DNA"/>
</dbReference>
<evidence type="ECO:0000313" key="2">
    <source>
        <dbReference type="Proteomes" id="UP001320706"/>
    </source>
</evidence>
<sequence>MVRADVVLEAVGGAAEGDGHDAGVQDQDVELVCSAEDGGGGGAHAGEGVEGERHELDRVRVGEGGRGLDVALHGRAFGYVPHGHEDAGAGRVERACGVDADAGGAAGDEEDFVSVRADCVLIFDDFEGGGTGVPWALRVEPARIALQKVICSGVIDVGSETGVACPIRASIEQDSAMSFSFNFSGDDIDTESDHVEQQQEAETAGIGQAESNPAAAVQTEARSHDVRELLSSIPSRLSYASTRIESPTGRVIHLPRRELFDVRLQLMSEDDSNDPSSSPAESADALLADLSTSDIRTNIYEGGFKTWECSIDLASLLLSRGPRKDIDDLARVDSVIELGAGTALPTLTLFQHALQNSYSINFTLADYNLAVLRLVTLPNLLLTWARFRADPLIPTPDDDDAADPDAGAGDLDVTPDLLSLFLSDLSAAGITLTLVSGSWSPSPLFTSLIPPSSPDLGTLILAAETIYSPASTAAFVDVLMGILGRTKMAKCVVAAKRIYFGVGGSVDDLKMRCAERGAVAFEVENSGVQGMDRGVGRALVEVQMA</sequence>
<keyword evidence="2" id="KW-1185">Reference proteome</keyword>
<keyword evidence="1" id="KW-0489">Methyltransferase</keyword>
<dbReference type="Proteomes" id="UP001320706">
    <property type="component" value="Unassembled WGS sequence"/>
</dbReference>
<dbReference type="EC" id="2.1.1.85" evidence="1"/>
<protein>
    <submittedName>
        <fullName evidence="1">Histidine protein methyltransferase 1</fullName>
        <ecNumber evidence="1">2.1.1.85</ecNumber>
    </submittedName>
</protein>
<proteinExistence type="predicted"/>
<gene>
    <name evidence="1" type="primary">METTL18</name>
    <name evidence="1" type="ORF">M8818_003339</name>
</gene>
<organism evidence="1 2">
    <name type="scientific">Zalaria obscura</name>
    <dbReference type="NCBI Taxonomy" id="2024903"/>
    <lineage>
        <taxon>Eukaryota</taxon>
        <taxon>Fungi</taxon>
        <taxon>Dikarya</taxon>
        <taxon>Ascomycota</taxon>
        <taxon>Pezizomycotina</taxon>
        <taxon>Dothideomycetes</taxon>
        <taxon>Dothideomycetidae</taxon>
        <taxon>Dothideales</taxon>
        <taxon>Zalariaceae</taxon>
        <taxon>Zalaria</taxon>
    </lineage>
</organism>
<reference evidence="1" key="1">
    <citation type="submission" date="2024-02" db="EMBL/GenBank/DDBJ databases">
        <title>Metagenome Assembled Genome of Zalaria obscura JY119.</title>
        <authorList>
            <person name="Vighnesh L."/>
            <person name="Jagadeeshwari U."/>
            <person name="Venkata Ramana C."/>
            <person name="Sasikala C."/>
        </authorList>
    </citation>
    <scope>NUCLEOTIDE SEQUENCE</scope>
    <source>
        <strain evidence="1">JY119</strain>
    </source>
</reference>
<comment type="caution">
    <text evidence="1">The sequence shown here is derived from an EMBL/GenBank/DDBJ whole genome shotgun (WGS) entry which is preliminary data.</text>
</comment>